<dbReference type="InterPro" id="IPR029063">
    <property type="entry name" value="SAM-dependent_MTases_sf"/>
</dbReference>
<protein>
    <recommendedName>
        <fullName evidence="2">protein-glutamate O-methyltransferase</fullName>
        <ecNumber evidence="2">2.1.1.80</ecNumber>
    </recommendedName>
</protein>
<dbReference type="InterPro" id="IPR022641">
    <property type="entry name" value="CheR_N"/>
</dbReference>
<gene>
    <name evidence="7" type="ORF">JCM21531_2521</name>
</gene>
<dbReference type="SMART" id="SM00138">
    <property type="entry name" value="MeTrc"/>
    <property type="match status" value="1"/>
</dbReference>
<keyword evidence="4 7" id="KW-0808">Transferase</keyword>
<evidence type="ECO:0000256" key="1">
    <source>
        <dbReference type="ARBA" id="ARBA00001541"/>
    </source>
</evidence>
<comment type="catalytic activity">
    <reaction evidence="1">
        <text>L-glutamyl-[protein] + S-adenosyl-L-methionine = [protein]-L-glutamate 5-O-methyl ester + S-adenosyl-L-homocysteine</text>
        <dbReference type="Rhea" id="RHEA:24452"/>
        <dbReference type="Rhea" id="RHEA-COMP:10208"/>
        <dbReference type="Rhea" id="RHEA-COMP:10311"/>
        <dbReference type="ChEBI" id="CHEBI:29973"/>
        <dbReference type="ChEBI" id="CHEBI:57856"/>
        <dbReference type="ChEBI" id="CHEBI:59789"/>
        <dbReference type="ChEBI" id="CHEBI:82795"/>
        <dbReference type="EC" id="2.1.1.80"/>
    </reaction>
</comment>
<evidence type="ECO:0000313" key="8">
    <source>
        <dbReference type="Proteomes" id="UP000019109"/>
    </source>
</evidence>
<feature type="domain" description="CheR-type methyltransferase" evidence="6">
    <location>
        <begin position="1"/>
        <end position="259"/>
    </location>
</feature>
<dbReference type="PRINTS" id="PR00996">
    <property type="entry name" value="CHERMTFRASE"/>
</dbReference>
<evidence type="ECO:0000259" key="6">
    <source>
        <dbReference type="PROSITE" id="PS50123"/>
    </source>
</evidence>
<dbReference type="GO" id="GO:0032259">
    <property type="term" value="P:methylation"/>
    <property type="evidence" value="ECO:0007669"/>
    <property type="project" value="UniProtKB-KW"/>
</dbReference>
<dbReference type="InterPro" id="IPR036804">
    <property type="entry name" value="CheR_N_sf"/>
</dbReference>
<evidence type="ECO:0000256" key="2">
    <source>
        <dbReference type="ARBA" id="ARBA00012534"/>
    </source>
</evidence>
<reference evidence="7" key="1">
    <citation type="journal article" date="2014" name="Genome Announc.">
        <title>Draft Genome Sequence of Clostridium straminisolvens Strain JCM 21531T, Isolated from a Cellulose-Degrading Bacterial Community.</title>
        <authorList>
            <person name="Yuki M."/>
            <person name="Oshima K."/>
            <person name="Suda W."/>
            <person name="Sakamoto M."/>
            <person name="Kitamura K."/>
            <person name="Iida T."/>
            <person name="Hattori M."/>
            <person name="Ohkuma M."/>
        </authorList>
    </citation>
    <scope>NUCLEOTIDE SEQUENCE [LARGE SCALE GENOMIC DNA]</scope>
    <source>
        <strain evidence="7">JCM 21531</strain>
    </source>
</reference>
<dbReference type="Proteomes" id="UP000019109">
    <property type="component" value="Unassembled WGS sequence"/>
</dbReference>
<evidence type="ECO:0000256" key="3">
    <source>
        <dbReference type="ARBA" id="ARBA00022603"/>
    </source>
</evidence>
<proteinExistence type="predicted"/>
<dbReference type="Pfam" id="PF03705">
    <property type="entry name" value="CheR_N"/>
    <property type="match status" value="1"/>
</dbReference>
<dbReference type="InterPro" id="IPR022642">
    <property type="entry name" value="CheR_C"/>
</dbReference>
<dbReference type="InterPro" id="IPR000780">
    <property type="entry name" value="CheR_MeTrfase"/>
</dbReference>
<dbReference type="PROSITE" id="PS50123">
    <property type="entry name" value="CHER"/>
    <property type="match status" value="1"/>
</dbReference>
<dbReference type="SUPFAM" id="SSF47757">
    <property type="entry name" value="Chemotaxis receptor methyltransferase CheR, N-terminal domain"/>
    <property type="match status" value="1"/>
</dbReference>
<dbReference type="Pfam" id="PF01739">
    <property type="entry name" value="CheR"/>
    <property type="match status" value="1"/>
</dbReference>
<name>W4V8F4_9FIRM</name>
<keyword evidence="8" id="KW-1185">Reference proteome</keyword>
<dbReference type="SUPFAM" id="SSF53335">
    <property type="entry name" value="S-adenosyl-L-methionine-dependent methyltransferases"/>
    <property type="match status" value="1"/>
</dbReference>
<evidence type="ECO:0000256" key="4">
    <source>
        <dbReference type="ARBA" id="ARBA00022679"/>
    </source>
</evidence>
<evidence type="ECO:0000313" key="7">
    <source>
        <dbReference type="EMBL" id="GAE89029.1"/>
    </source>
</evidence>
<evidence type="ECO:0000256" key="5">
    <source>
        <dbReference type="ARBA" id="ARBA00022691"/>
    </source>
</evidence>
<sequence>MVMDYEGFKKEIFKLTGIDLGSYKEKQMKRRLDSLISKNNFNGYKSYVEAIKVDKKLYSEFINYMTINVSEFYRNPEQWEKLKNIILPSLLEKSNNLKIWSAACSSGDEPYTLVMILNEFLPLGKIKIFATDIDGEILEKAKNGLYTDKSIANLPKKYIDKYFKVDGDIYAIKQEVKNCVEFNKHNLLADPYPKNCDLIVCRNVLIYFTEEAKAEIYKKFNRSLKTGGVLFVGSTEQIILYNLYNFKPIQTFFIKKKKIFNGRRFTCLKGLWPGYFWPASYYCC</sequence>
<dbReference type="EMBL" id="BAVR01000029">
    <property type="protein sequence ID" value="GAE89029.1"/>
    <property type="molecule type" value="Genomic_DNA"/>
</dbReference>
<dbReference type="STRING" id="1294263.JCM21531_2521"/>
<dbReference type="Gene3D" id="1.10.155.10">
    <property type="entry name" value="Chemotaxis receptor methyltransferase CheR, N-terminal domain"/>
    <property type="match status" value="1"/>
</dbReference>
<dbReference type="Gene3D" id="3.40.50.150">
    <property type="entry name" value="Vaccinia Virus protein VP39"/>
    <property type="match status" value="1"/>
</dbReference>
<dbReference type="CDD" id="cd02440">
    <property type="entry name" value="AdoMet_MTases"/>
    <property type="match status" value="1"/>
</dbReference>
<organism evidence="7 8">
    <name type="scientific">Acetivibrio straminisolvens JCM 21531</name>
    <dbReference type="NCBI Taxonomy" id="1294263"/>
    <lineage>
        <taxon>Bacteria</taxon>
        <taxon>Bacillati</taxon>
        <taxon>Bacillota</taxon>
        <taxon>Clostridia</taxon>
        <taxon>Eubacteriales</taxon>
        <taxon>Oscillospiraceae</taxon>
        <taxon>Acetivibrio</taxon>
    </lineage>
</organism>
<dbReference type="InterPro" id="IPR050903">
    <property type="entry name" value="Bact_Chemotaxis_MeTrfase"/>
</dbReference>
<dbReference type="AlphaFoldDB" id="W4V8F4"/>
<keyword evidence="3 7" id="KW-0489">Methyltransferase</keyword>
<dbReference type="GO" id="GO:0008983">
    <property type="term" value="F:protein-glutamate O-methyltransferase activity"/>
    <property type="evidence" value="ECO:0007669"/>
    <property type="project" value="UniProtKB-EC"/>
</dbReference>
<keyword evidence="5" id="KW-0949">S-adenosyl-L-methionine</keyword>
<dbReference type="PANTHER" id="PTHR24422">
    <property type="entry name" value="CHEMOTAXIS PROTEIN METHYLTRANSFERASE"/>
    <property type="match status" value="1"/>
</dbReference>
<dbReference type="EC" id="2.1.1.80" evidence="2"/>
<accession>W4V8F4</accession>
<dbReference type="PANTHER" id="PTHR24422:SF19">
    <property type="entry name" value="CHEMOTAXIS PROTEIN METHYLTRANSFERASE"/>
    <property type="match status" value="1"/>
</dbReference>
<comment type="caution">
    <text evidence="7">The sequence shown here is derived from an EMBL/GenBank/DDBJ whole genome shotgun (WGS) entry which is preliminary data.</text>
</comment>